<evidence type="ECO:0000259" key="1">
    <source>
        <dbReference type="Pfam" id="PF05050"/>
    </source>
</evidence>
<dbReference type="NCBIfam" id="TIGR01444">
    <property type="entry name" value="fkbM_fam"/>
    <property type="match status" value="1"/>
</dbReference>
<sequence length="385" mass="43294">MSDINGRGKTGRHQNQYSQGCFNINQKAYLMNSVITHQVELLYAKSNRLIDLIENKSMFGIFGTGKLAQDCYAKIKEMGHTASFFVDRNEEDGIFMNLPLKTIKYISQKNIPLLVASTWAKEITLDLIATGFKGEVFVIDPFVTVFERMKINDTKELIGFYASLEDDISKKTLCDIISFRCGDVDKISTSSYPQYMSPNVLYSSSDIMIDGGAYIGDTIQSLDCHNVFVREIHAFEPDLENFQALALYGNKTKLKVVSNNLGLWSSEQELKFSANDTVSYGRRVDEEGGVAIHTTSIDGYVNSHGIEPTIIKLDIEGAEMHALVGAKNIIATKKPKLAISLYHSQADLWRIPAFIRSLNPDYLFYLGHHRSNWMETVLYAQSKVS</sequence>
<dbReference type="Pfam" id="PF05050">
    <property type="entry name" value="Methyltransf_21"/>
    <property type="match status" value="1"/>
</dbReference>
<protein>
    <submittedName>
        <fullName evidence="2">FkbM family methyltransferase</fullName>
    </submittedName>
</protein>
<dbReference type="PANTHER" id="PTHR34203">
    <property type="entry name" value="METHYLTRANSFERASE, FKBM FAMILY PROTEIN"/>
    <property type="match status" value="1"/>
</dbReference>
<proteinExistence type="predicted"/>
<keyword evidence="2" id="KW-0808">Transferase</keyword>
<dbReference type="SUPFAM" id="SSF53335">
    <property type="entry name" value="S-adenosyl-L-methionine-dependent methyltransferases"/>
    <property type="match status" value="1"/>
</dbReference>
<dbReference type="InterPro" id="IPR029063">
    <property type="entry name" value="SAM-dependent_MTases_sf"/>
</dbReference>
<dbReference type="Proteomes" id="UP001208651">
    <property type="component" value="Unassembled WGS sequence"/>
</dbReference>
<dbReference type="GO" id="GO:0008168">
    <property type="term" value="F:methyltransferase activity"/>
    <property type="evidence" value="ECO:0007669"/>
    <property type="project" value="UniProtKB-KW"/>
</dbReference>
<comment type="caution">
    <text evidence="2">The sequence shown here is derived from an EMBL/GenBank/DDBJ whole genome shotgun (WGS) entry which is preliminary data.</text>
</comment>
<keyword evidence="2" id="KW-0489">Methyltransferase</keyword>
<dbReference type="RefSeq" id="WP_202007653.1">
    <property type="nucleotide sequence ID" value="NZ_JAJVCY010000059.1"/>
</dbReference>
<dbReference type="InterPro" id="IPR006342">
    <property type="entry name" value="FkbM_mtfrase"/>
</dbReference>
<dbReference type="Gene3D" id="3.40.50.150">
    <property type="entry name" value="Vaccinia Virus protein VP39"/>
    <property type="match status" value="1"/>
</dbReference>
<feature type="domain" description="Methyltransferase FkbM" evidence="1">
    <location>
        <begin position="210"/>
        <end position="356"/>
    </location>
</feature>
<evidence type="ECO:0000313" key="2">
    <source>
        <dbReference type="EMBL" id="MCV3290502.1"/>
    </source>
</evidence>
<evidence type="ECO:0000313" key="3">
    <source>
        <dbReference type="Proteomes" id="UP001208651"/>
    </source>
</evidence>
<name>A0AAW5RPW8_AERME</name>
<reference evidence="2" key="1">
    <citation type="submission" date="2022-01" db="EMBL/GenBank/DDBJ databases">
        <title>Comparison of Fish pathogen Aeromonas spp.</title>
        <authorList>
            <person name="Dubey S."/>
            <person name="Sorum H."/>
            <person name="Munangandu H.M."/>
        </authorList>
    </citation>
    <scope>NUCLEOTIDE SEQUENCE</scope>
    <source>
        <strain evidence="2">SD/21-15</strain>
    </source>
</reference>
<dbReference type="EMBL" id="JAJVCY010000059">
    <property type="protein sequence ID" value="MCV3290502.1"/>
    <property type="molecule type" value="Genomic_DNA"/>
</dbReference>
<dbReference type="GO" id="GO:0032259">
    <property type="term" value="P:methylation"/>
    <property type="evidence" value="ECO:0007669"/>
    <property type="project" value="UniProtKB-KW"/>
</dbReference>
<accession>A0AAW5RPW8</accession>
<gene>
    <name evidence="2" type="ORF">LZT28_20095</name>
</gene>
<dbReference type="InterPro" id="IPR052514">
    <property type="entry name" value="SAM-dependent_MTase"/>
</dbReference>
<dbReference type="PANTHER" id="PTHR34203:SF15">
    <property type="entry name" value="SLL1173 PROTEIN"/>
    <property type="match status" value="1"/>
</dbReference>
<organism evidence="2 3">
    <name type="scientific">Aeromonas media</name>
    <dbReference type="NCBI Taxonomy" id="651"/>
    <lineage>
        <taxon>Bacteria</taxon>
        <taxon>Pseudomonadati</taxon>
        <taxon>Pseudomonadota</taxon>
        <taxon>Gammaproteobacteria</taxon>
        <taxon>Aeromonadales</taxon>
        <taxon>Aeromonadaceae</taxon>
        <taxon>Aeromonas</taxon>
    </lineage>
</organism>
<dbReference type="AlphaFoldDB" id="A0AAW5RPW8"/>